<dbReference type="Proteomes" id="UP000001542">
    <property type="component" value="Unassembled WGS sequence"/>
</dbReference>
<keyword evidence="4" id="KW-1185">Reference proteome</keyword>
<evidence type="ECO:0000256" key="2">
    <source>
        <dbReference type="SAM" id="MobiDB-lite"/>
    </source>
</evidence>
<accession>A2DP29</accession>
<feature type="region of interest" description="Disordered" evidence="2">
    <location>
        <begin position="1"/>
        <end position="218"/>
    </location>
</feature>
<dbReference type="RefSeq" id="XP_001330013.1">
    <property type="nucleotide sequence ID" value="XM_001329978.1"/>
</dbReference>
<dbReference type="OrthoDB" id="10622770at2759"/>
<dbReference type="KEGG" id="tva:4775899"/>
<dbReference type="EMBL" id="DS113225">
    <property type="protein sequence ID" value="EAY17878.1"/>
    <property type="molecule type" value="Genomic_DNA"/>
</dbReference>
<dbReference type="VEuPathDB" id="TrichDB:TVAGG3_0989260"/>
<evidence type="ECO:0000256" key="1">
    <source>
        <dbReference type="SAM" id="Coils"/>
    </source>
</evidence>
<dbReference type="VEuPathDB" id="TrichDB:TVAG_011030"/>
<feature type="compositionally biased region" description="Low complexity" evidence="2">
    <location>
        <begin position="172"/>
        <end position="188"/>
    </location>
</feature>
<reference evidence="3" key="2">
    <citation type="journal article" date="2007" name="Science">
        <title>Draft genome sequence of the sexually transmitted pathogen Trichomonas vaginalis.</title>
        <authorList>
            <person name="Carlton J.M."/>
            <person name="Hirt R.P."/>
            <person name="Silva J.C."/>
            <person name="Delcher A.L."/>
            <person name="Schatz M."/>
            <person name="Zhao Q."/>
            <person name="Wortman J.R."/>
            <person name="Bidwell S.L."/>
            <person name="Alsmark U.C.M."/>
            <person name="Besteiro S."/>
            <person name="Sicheritz-Ponten T."/>
            <person name="Noel C.J."/>
            <person name="Dacks J.B."/>
            <person name="Foster P.G."/>
            <person name="Simillion C."/>
            <person name="Van de Peer Y."/>
            <person name="Miranda-Saavedra D."/>
            <person name="Barton G.J."/>
            <person name="Westrop G.D."/>
            <person name="Mueller S."/>
            <person name="Dessi D."/>
            <person name="Fiori P.L."/>
            <person name="Ren Q."/>
            <person name="Paulsen I."/>
            <person name="Zhang H."/>
            <person name="Bastida-Corcuera F.D."/>
            <person name="Simoes-Barbosa A."/>
            <person name="Brown M.T."/>
            <person name="Hayes R.D."/>
            <person name="Mukherjee M."/>
            <person name="Okumura C.Y."/>
            <person name="Schneider R."/>
            <person name="Smith A.J."/>
            <person name="Vanacova S."/>
            <person name="Villalvazo M."/>
            <person name="Haas B.J."/>
            <person name="Pertea M."/>
            <person name="Feldblyum T.V."/>
            <person name="Utterback T.R."/>
            <person name="Shu C.L."/>
            <person name="Osoegawa K."/>
            <person name="de Jong P.J."/>
            <person name="Hrdy I."/>
            <person name="Horvathova L."/>
            <person name="Zubacova Z."/>
            <person name="Dolezal P."/>
            <person name="Malik S.B."/>
            <person name="Logsdon J.M. Jr."/>
            <person name="Henze K."/>
            <person name="Gupta A."/>
            <person name="Wang C.C."/>
            <person name="Dunne R.L."/>
            <person name="Upcroft J.A."/>
            <person name="Upcroft P."/>
            <person name="White O."/>
            <person name="Salzberg S.L."/>
            <person name="Tang P."/>
            <person name="Chiu C.-H."/>
            <person name="Lee Y.-S."/>
            <person name="Embley T.M."/>
            <person name="Coombs G.H."/>
            <person name="Mottram J.C."/>
            <person name="Tachezy J."/>
            <person name="Fraser-Liggett C.M."/>
            <person name="Johnson P.J."/>
        </authorList>
    </citation>
    <scope>NUCLEOTIDE SEQUENCE [LARGE SCALE GENOMIC DNA]</scope>
    <source>
        <strain evidence="3">G3</strain>
    </source>
</reference>
<feature type="compositionally biased region" description="Basic and acidic residues" evidence="2">
    <location>
        <begin position="122"/>
        <end position="134"/>
    </location>
</feature>
<keyword evidence="1" id="KW-0175">Coiled coil</keyword>
<feature type="coiled-coil region" evidence="1">
    <location>
        <begin position="410"/>
        <end position="440"/>
    </location>
</feature>
<feature type="compositionally biased region" description="Low complexity" evidence="2">
    <location>
        <begin position="86"/>
        <end position="118"/>
    </location>
</feature>
<dbReference type="PANTHER" id="PTHR47026">
    <property type="entry name" value="PIGMENTOSA GTPASE REGULATOR-LIKE PROTEIN, PUTATIVE-RELATED"/>
    <property type="match status" value="1"/>
</dbReference>
<dbReference type="STRING" id="5722.A2DP29"/>
<evidence type="ECO:0000313" key="4">
    <source>
        <dbReference type="Proteomes" id="UP000001542"/>
    </source>
</evidence>
<feature type="compositionally biased region" description="Basic and acidic residues" evidence="2">
    <location>
        <begin position="20"/>
        <end position="34"/>
    </location>
</feature>
<protein>
    <submittedName>
        <fullName evidence="3">Uncharacterized protein</fullName>
    </submittedName>
</protein>
<evidence type="ECO:0000313" key="3">
    <source>
        <dbReference type="EMBL" id="EAY17878.1"/>
    </source>
</evidence>
<dbReference type="AlphaFoldDB" id="A2DP29"/>
<dbReference type="SMR" id="A2DP29"/>
<dbReference type="InParanoid" id="A2DP29"/>
<sequence length="567" mass="65450">MTEEVSEVFATALNEALVGENKHPEEAKKNENKQENQQSPAEANHDEAPVEDKQEKPSDSAEEEQKHENEHNENEPNQEKPENENQESPNKTESSKSNSEKSSSSSSPSHSSNQSDNENNNEDSKEKDLPKNDNENNESGLALSNVIKDKLDGESDSEKEKNEFAPEENQEKQTSQQSTPKQTSFPTSETNSPKSEKSSQRSNTSQKKEIPKKLTWVQEQQRIPERIRTNKYVARRINAYSYTCNVIPRAAATSSSEYRSKSREVVLDDFTQSLLSDKQPEEDPSIEQLRASAYQLRRLEQQKVNEQKYMEACKASEANEYVNRKMKETKHFNSSKEYIQDLITKRNELAALLEYISQKYDKDLEAQVQQNVEREQQIRESQAKEVDDFDASVPTELQPLFKRNSVTYWKLRSEEKNLALNKKFDEAQKKKEKADQLEQIEDQENYEKMSDFYKNKREKLLELHVKALNNFQQNADARLLKIHAEKAKALAPMQQRCQMIENLVEKLCAKKGIKAQQLDFESVDENRVEMLKKTEVEGILIPKRSQTSMSCRTAPIHKPKLHQSTKV</sequence>
<dbReference type="PANTHER" id="PTHR47026:SF2">
    <property type="entry name" value="FLAGELLAR ASSOCIATED PROTEIN"/>
    <property type="match status" value="1"/>
</dbReference>
<proteinExistence type="predicted"/>
<feature type="compositionally biased region" description="Basic and acidic residues" evidence="2">
    <location>
        <begin position="147"/>
        <end position="164"/>
    </location>
</feature>
<reference evidence="3" key="1">
    <citation type="submission" date="2006-10" db="EMBL/GenBank/DDBJ databases">
        <authorList>
            <person name="Amadeo P."/>
            <person name="Zhao Q."/>
            <person name="Wortman J."/>
            <person name="Fraser-Liggett C."/>
            <person name="Carlton J."/>
        </authorList>
    </citation>
    <scope>NUCLEOTIDE SEQUENCE</scope>
    <source>
        <strain evidence="3">G3</strain>
    </source>
</reference>
<gene>
    <name evidence="3" type="ORF">TVAG_011030</name>
</gene>
<name>A2DP29_TRIV3</name>
<organism evidence="3 4">
    <name type="scientific">Trichomonas vaginalis (strain ATCC PRA-98 / G3)</name>
    <dbReference type="NCBI Taxonomy" id="412133"/>
    <lineage>
        <taxon>Eukaryota</taxon>
        <taxon>Metamonada</taxon>
        <taxon>Parabasalia</taxon>
        <taxon>Trichomonadida</taxon>
        <taxon>Trichomonadidae</taxon>
        <taxon>Trichomonas</taxon>
    </lineage>
</organism>
<feature type="compositionally biased region" description="Basic and acidic residues" evidence="2">
    <location>
        <begin position="43"/>
        <end position="83"/>
    </location>
</feature>